<name>X0V8U1_9ZZZZ</name>
<keyword evidence="1" id="KW-0812">Transmembrane</keyword>
<dbReference type="AlphaFoldDB" id="X0V8U1"/>
<feature type="transmembrane region" description="Helical" evidence="1">
    <location>
        <begin position="119"/>
        <end position="137"/>
    </location>
</feature>
<gene>
    <name evidence="3" type="ORF">S01H1_40797</name>
</gene>
<feature type="non-terminal residue" evidence="3">
    <location>
        <position position="147"/>
    </location>
</feature>
<comment type="caution">
    <text evidence="3">The sequence shown here is derived from an EMBL/GenBank/DDBJ whole genome shotgun (WGS) entry which is preliminary data.</text>
</comment>
<feature type="transmembrane region" description="Helical" evidence="1">
    <location>
        <begin position="32"/>
        <end position="51"/>
    </location>
</feature>
<evidence type="ECO:0000256" key="1">
    <source>
        <dbReference type="SAM" id="Phobius"/>
    </source>
</evidence>
<evidence type="ECO:0000313" key="3">
    <source>
        <dbReference type="EMBL" id="GAG08893.1"/>
    </source>
</evidence>
<reference evidence="3" key="1">
    <citation type="journal article" date="2014" name="Front. Microbiol.">
        <title>High frequency of phylogenetically diverse reductive dehalogenase-homologous genes in deep subseafloor sedimentary metagenomes.</title>
        <authorList>
            <person name="Kawai M."/>
            <person name="Futagami T."/>
            <person name="Toyoda A."/>
            <person name="Takaki Y."/>
            <person name="Nishi S."/>
            <person name="Hori S."/>
            <person name="Arai W."/>
            <person name="Tsubouchi T."/>
            <person name="Morono Y."/>
            <person name="Uchiyama I."/>
            <person name="Ito T."/>
            <person name="Fujiyama A."/>
            <person name="Inagaki F."/>
            <person name="Takami H."/>
        </authorList>
    </citation>
    <scope>NUCLEOTIDE SEQUENCE</scope>
    <source>
        <strain evidence="3">Expedition CK06-06</strain>
    </source>
</reference>
<keyword evidence="1" id="KW-0472">Membrane</keyword>
<feature type="transmembrane region" description="Helical" evidence="1">
    <location>
        <begin position="90"/>
        <end position="112"/>
    </location>
</feature>
<feature type="domain" description="EamA" evidence="2">
    <location>
        <begin position="3"/>
        <end position="135"/>
    </location>
</feature>
<sequence length="147" mass="16281">MRLGYWKIITATILFSFNPVLFKTISLGAIEILWTVSLIAFLVLVTANVAQRRTKELLALRRSAGTVAVLAIVFTLNNVLFISAIKVTTIANAVLTHYLAPVFVFLFGTLLIKEKTNRRSVSALALSLSGLAVILWPNEMSFTNQHF</sequence>
<dbReference type="InterPro" id="IPR000620">
    <property type="entry name" value="EamA_dom"/>
</dbReference>
<evidence type="ECO:0000259" key="2">
    <source>
        <dbReference type="Pfam" id="PF00892"/>
    </source>
</evidence>
<dbReference type="GO" id="GO:0016020">
    <property type="term" value="C:membrane"/>
    <property type="evidence" value="ECO:0007669"/>
    <property type="project" value="InterPro"/>
</dbReference>
<feature type="transmembrane region" description="Helical" evidence="1">
    <location>
        <begin position="63"/>
        <end position="84"/>
    </location>
</feature>
<accession>X0V8U1</accession>
<dbReference type="InterPro" id="IPR037185">
    <property type="entry name" value="EmrE-like"/>
</dbReference>
<protein>
    <recommendedName>
        <fullName evidence="2">EamA domain-containing protein</fullName>
    </recommendedName>
</protein>
<dbReference type="Pfam" id="PF00892">
    <property type="entry name" value="EamA"/>
    <property type="match status" value="1"/>
</dbReference>
<dbReference type="SUPFAM" id="SSF103481">
    <property type="entry name" value="Multidrug resistance efflux transporter EmrE"/>
    <property type="match status" value="1"/>
</dbReference>
<organism evidence="3">
    <name type="scientific">marine sediment metagenome</name>
    <dbReference type="NCBI Taxonomy" id="412755"/>
    <lineage>
        <taxon>unclassified sequences</taxon>
        <taxon>metagenomes</taxon>
        <taxon>ecological metagenomes</taxon>
    </lineage>
</organism>
<keyword evidence="1" id="KW-1133">Transmembrane helix</keyword>
<proteinExistence type="predicted"/>
<dbReference type="EMBL" id="BARS01025848">
    <property type="protein sequence ID" value="GAG08893.1"/>
    <property type="molecule type" value="Genomic_DNA"/>
</dbReference>